<dbReference type="EMBL" id="BAAADN010000024">
    <property type="protein sequence ID" value="GAA0460225.1"/>
    <property type="molecule type" value="Genomic_DNA"/>
</dbReference>
<evidence type="ECO:0000313" key="4">
    <source>
        <dbReference type="Proteomes" id="UP000830542"/>
    </source>
</evidence>
<dbReference type="Proteomes" id="UP001500962">
    <property type="component" value="Unassembled WGS sequence"/>
</dbReference>
<organism evidence="2 5">
    <name type="scientific">Halococcus dombrowskii</name>
    <dbReference type="NCBI Taxonomy" id="179637"/>
    <lineage>
        <taxon>Archaea</taxon>
        <taxon>Methanobacteriati</taxon>
        <taxon>Methanobacteriota</taxon>
        <taxon>Stenosarchaea group</taxon>
        <taxon>Halobacteria</taxon>
        <taxon>Halobacteriales</taxon>
        <taxon>Halococcaceae</taxon>
        <taxon>Halococcus</taxon>
    </lineage>
</organism>
<reference evidence="3" key="2">
    <citation type="submission" date="2022-04" db="EMBL/GenBank/DDBJ databases">
        <title>Sequencing and genomic assembly of Halococcus dombrowskii.</title>
        <authorList>
            <person name="Lim S.W."/>
            <person name="MacLea K.S."/>
        </authorList>
    </citation>
    <scope>NUCLEOTIDE SEQUENCE</scope>
    <source>
        <strain evidence="3">H4</strain>
        <plasmid evidence="3">unnamed3</plasmid>
    </source>
</reference>
<protein>
    <recommendedName>
        <fullName evidence="1">DUF8112 domain-containing protein</fullName>
    </recommendedName>
</protein>
<name>A0AAV3SEJ8_HALDO</name>
<keyword evidence="4" id="KW-1185">Reference proteome</keyword>
<reference evidence="2" key="3">
    <citation type="submission" date="2023-12" db="EMBL/GenBank/DDBJ databases">
        <authorList>
            <person name="Sun Q."/>
            <person name="Inoue M."/>
        </authorList>
    </citation>
    <scope>NUCLEOTIDE SEQUENCE</scope>
    <source>
        <strain evidence="2">JCM 12289</strain>
    </source>
</reference>
<geneLocation type="plasmid" evidence="3 4">
    <name>unnamed3</name>
</geneLocation>
<accession>A0AAV3SEJ8</accession>
<dbReference type="KEGG" id="hdo:MUK72_18005"/>
<dbReference type="AlphaFoldDB" id="A0AAV3SEJ8"/>
<dbReference type="EMBL" id="CP095008">
    <property type="protein sequence ID" value="UOO97161.1"/>
    <property type="molecule type" value="Genomic_DNA"/>
</dbReference>
<keyword evidence="3" id="KW-0614">Plasmid</keyword>
<evidence type="ECO:0000313" key="2">
    <source>
        <dbReference type="EMBL" id="GAA0460225.1"/>
    </source>
</evidence>
<dbReference type="GeneID" id="71763783"/>
<dbReference type="Proteomes" id="UP000830542">
    <property type="component" value="Plasmid unnamed3"/>
</dbReference>
<sequence length="135" mass="14370">MSAEACYTIAVPIERAVTGVTISDGEHALCGYCGRSIGEGSPVGIYAYSMSDERDVTVARINCNDCATETITHPTLGGTEWLMRGTLALQSDVAHQSCQLVFVPNEGVVSMSPPTDGSNVVAEEQMEASMYCQQQ</sequence>
<proteinExistence type="predicted"/>
<evidence type="ECO:0000313" key="5">
    <source>
        <dbReference type="Proteomes" id="UP001500962"/>
    </source>
</evidence>
<dbReference type="InterPro" id="IPR058425">
    <property type="entry name" value="DUF8112"/>
</dbReference>
<dbReference type="RefSeq" id="WP_244706558.1">
    <property type="nucleotide sequence ID" value="NZ_BAAADN010000024.1"/>
</dbReference>
<feature type="domain" description="DUF8112" evidence="1">
    <location>
        <begin position="13"/>
        <end position="106"/>
    </location>
</feature>
<gene>
    <name evidence="2" type="ORF">GCM10008985_15830</name>
    <name evidence="3" type="ORF">MUK72_18005</name>
</gene>
<evidence type="ECO:0000313" key="3">
    <source>
        <dbReference type="EMBL" id="UOO97161.1"/>
    </source>
</evidence>
<dbReference type="Pfam" id="PF26417">
    <property type="entry name" value="DUF8112"/>
    <property type="match status" value="1"/>
</dbReference>
<evidence type="ECO:0000259" key="1">
    <source>
        <dbReference type="Pfam" id="PF26417"/>
    </source>
</evidence>
<reference evidence="2" key="1">
    <citation type="journal article" date="2014" name="Int. J. Syst. Evol. Microbiol.">
        <title>Complete genome sequence of Corynebacterium casei LMG S-19264T (=DSM 44701T), isolated from a smear-ripened cheese.</title>
        <authorList>
            <consortium name="US DOE Joint Genome Institute (JGI-PGF)"/>
            <person name="Walter F."/>
            <person name="Albersmeier A."/>
            <person name="Kalinowski J."/>
            <person name="Ruckert C."/>
        </authorList>
    </citation>
    <scope>NUCLEOTIDE SEQUENCE</scope>
    <source>
        <strain evidence="2">JCM 12289</strain>
    </source>
</reference>